<reference evidence="8" key="1">
    <citation type="submission" date="2015-08" db="EMBL/GenBank/DDBJ databases">
        <title>Complete Genome Sequence of Azospirillum thiophilum BV-S.</title>
        <authorList>
            <person name="Fomenkov A."/>
            <person name="Vincze T."/>
            <person name="Grabovich M."/>
            <person name="Dubinina G."/>
            <person name="Orlova M."/>
            <person name="Belousova E."/>
            <person name="Roberts R.J."/>
        </authorList>
    </citation>
    <scope>NUCLEOTIDE SEQUENCE [LARGE SCALE GENOMIC DNA]</scope>
    <source>
        <strain evidence="8">BV-S</strain>
    </source>
</reference>
<dbReference type="PRINTS" id="PR00096">
    <property type="entry name" value="GATASE"/>
</dbReference>
<sequence length="751" mass="80402">MIPPDLFLADPVLLAPLVARTGGGLEVHRSAEPAGAQPADALDALAGALDERRGLLLSGGVEAPGRYRRQALGFVDPPLSVTARGRTVRIDALNPRGRLLLPAVVRALDGHEALVGLEVTEGRVTALVRRPSGVFAEEERSRQPSVFSVLRALMALFASPDEPFLGLYGAFGYDLAFQFEPIRRRLERPDDQRDLVLYLPDRLLVVDHAAGVARRFAYEFVVDGVSTDGVAGGGRVHGYRSDTNAAAGCDHAPGDYRQVVEAAKEAFRRGDLFEVVPGQTFAEPCADSPSTVFRRLRAANPAPYEALINLGDGEFLVAASPEMYVRVGTGAARGRVETCPISGTVARGADALGDAAQILTLLNSAKDAAELTMCTDVDRNDKARVCESGSVRVVGRRMIELYSRLIHTVDHVEGRLRAGFDALDAFLTHSWAVTVTGAPKRWAMQFLEDTERSPRRWYGGAFGRIGFDGGMDTGLTLRTIRMKDGVAFIRAGATLLSDSDPEAEDAECHLKASAFRDAVRGAAKERPPVVPKMDRLADGRHSGQGRRVLLIDHDDSFVHTLADYFRQTGATVTTLRHTHARAALRSDPPDLLVLSPGPGRPEDFDVGGSVRAALDLGVPVFGVCLGLQGMAEHLGATLERLPEPMHGKASALLHRGGALFDGLPQGLQVGRYHSLVAKRDSLPPDLRVTAETGDGIVMAVEHCSLPLAAVQFHPESILTLDGGHGLALIGNVMATLAGRREALVPECEAAA</sequence>
<dbReference type="NCBIfam" id="NF010081">
    <property type="entry name" value="PRK13566.1"/>
    <property type="match status" value="1"/>
</dbReference>
<dbReference type="InterPro" id="IPR015890">
    <property type="entry name" value="Chorismate_C"/>
</dbReference>
<feature type="domain" description="Glutamine amidotransferase" evidence="4">
    <location>
        <begin position="549"/>
        <end position="725"/>
    </location>
</feature>
<dbReference type="SUPFAM" id="SSF52317">
    <property type="entry name" value="Class I glutamine amidotransferase-like"/>
    <property type="match status" value="1"/>
</dbReference>
<proteinExistence type="predicted"/>
<dbReference type="Gene3D" id="3.40.50.880">
    <property type="match status" value="1"/>
</dbReference>
<dbReference type="Proteomes" id="UP000069935">
    <property type="component" value="Chromosome 1"/>
</dbReference>
<dbReference type="GO" id="GO:0004049">
    <property type="term" value="F:anthranilate synthase activity"/>
    <property type="evidence" value="ECO:0007669"/>
    <property type="project" value="UniProtKB-UniRule"/>
</dbReference>
<evidence type="ECO:0000313" key="8">
    <source>
        <dbReference type="Proteomes" id="UP000069935"/>
    </source>
</evidence>
<evidence type="ECO:0000259" key="5">
    <source>
        <dbReference type="Pfam" id="PF00425"/>
    </source>
</evidence>
<dbReference type="Pfam" id="PF00425">
    <property type="entry name" value="Chorismate_bind"/>
    <property type="match status" value="1"/>
</dbReference>
<dbReference type="EC" id="4.1.3.27" evidence="2 3"/>
<feature type="domain" description="Chorismate-utilising enzyme C-terminal" evidence="5">
    <location>
        <begin position="255"/>
        <end position="511"/>
    </location>
</feature>
<dbReference type="InterPro" id="IPR006221">
    <property type="entry name" value="TrpG/PapA_dom"/>
</dbReference>
<comment type="catalytic activity">
    <reaction evidence="3">
        <text>chorismate + L-glutamine = anthranilate + pyruvate + L-glutamate + H(+)</text>
        <dbReference type="Rhea" id="RHEA:21732"/>
        <dbReference type="ChEBI" id="CHEBI:15361"/>
        <dbReference type="ChEBI" id="CHEBI:15378"/>
        <dbReference type="ChEBI" id="CHEBI:16567"/>
        <dbReference type="ChEBI" id="CHEBI:29748"/>
        <dbReference type="ChEBI" id="CHEBI:29985"/>
        <dbReference type="ChEBI" id="CHEBI:58359"/>
        <dbReference type="EC" id="4.1.3.27"/>
    </reaction>
</comment>
<dbReference type="InterPro" id="IPR010112">
    <property type="entry name" value="TrpE-G_bact"/>
</dbReference>
<comment type="pathway">
    <text evidence="3">Amino-acid biosynthesis; L-tryptophan biosynthesis; L-tryptophan from chorismate: step 1/5.</text>
</comment>
<dbReference type="Pfam" id="PF04715">
    <property type="entry name" value="Anth_synt_I_N"/>
    <property type="match status" value="1"/>
</dbReference>
<dbReference type="PIRSF" id="PIRSF036934">
    <property type="entry name" value="TrpE-G"/>
    <property type="match status" value="1"/>
</dbReference>
<dbReference type="SUPFAM" id="SSF56322">
    <property type="entry name" value="ADC synthase"/>
    <property type="match status" value="1"/>
</dbReference>
<reference evidence="7 8" key="2">
    <citation type="journal article" date="2016" name="Genome Announc.">
        <title>Complete Genome Sequence of a Strain of Azospirillum thiophilum Isolated from a Sulfide Spring.</title>
        <authorList>
            <person name="Fomenkov A."/>
            <person name="Vincze T."/>
            <person name="Grabovich M."/>
            <person name="Anton B.P."/>
            <person name="Dubinina G."/>
            <person name="Orlova M."/>
            <person name="Belousova E."/>
            <person name="Roberts R.J."/>
        </authorList>
    </citation>
    <scope>NUCLEOTIDE SEQUENCE [LARGE SCALE GENOMIC DNA]</scope>
    <source>
        <strain evidence="7 8">BV-S</strain>
    </source>
</reference>
<evidence type="ECO:0000256" key="2">
    <source>
        <dbReference type="NCBIfam" id="TIGR01815"/>
    </source>
</evidence>
<protein>
    <recommendedName>
        <fullName evidence="2 3">Anthranilate synthase</fullName>
        <ecNumber evidence="2 3">4.1.3.27</ecNumber>
    </recommendedName>
</protein>
<keyword evidence="8" id="KW-1185">Reference proteome</keyword>
<dbReference type="EMBL" id="CP012401">
    <property type="protein sequence ID" value="ALG71692.1"/>
    <property type="molecule type" value="Genomic_DNA"/>
</dbReference>
<keyword evidence="3" id="KW-0822">Tryptophan biosynthesis</keyword>
<dbReference type="Pfam" id="PF00117">
    <property type="entry name" value="GATase"/>
    <property type="match status" value="1"/>
</dbReference>
<organism evidence="7 8">
    <name type="scientific">Azospirillum thiophilum</name>
    <dbReference type="NCBI Taxonomy" id="528244"/>
    <lineage>
        <taxon>Bacteria</taxon>
        <taxon>Pseudomonadati</taxon>
        <taxon>Pseudomonadota</taxon>
        <taxon>Alphaproteobacteria</taxon>
        <taxon>Rhodospirillales</taxon>
        <taxon>Azospirillaceae</taxon>
        <taxon>Azospirillum</taxon>
    </lineage>
</organism>
<dbReference type="InterPro" id="IPR019999">
    <property type="entry name" value="Anth_synth_I-like"/>
</dbReference>
<dbReference type="InterPro" id="IPR005801">
    <property type="entry name" value="ADC_synthase"/>
</dbReference>
<dbReference type="GO" id="GO:0000162">
    <property type="term" value="P:L-tryptophan biosynthetic process"/>
    <property type="evidence" value="ECO:0007669"/>
    <property type="project" value="UniProtKB-UniRule"/>
</dbReference>
<dbReference type="NCBIfam" id="TIGR01815">
    <property type="entry name" value="TrpE-clade3"/>
    <property type="match status" value="1"/>
</dbReference>
<keyword evidence="3" id="KW-0028">Amino-acid biosynthesis</keyword>
<dbReference type="PANTHER" id="PTHR11236">
    <property type="entry name" value="AMINOBENZOATE/ANTHRANILATE SYNTHASE"/>
    <property type="match status" value="1"/>
</dbReference>
<accession>A0AAC9EXH7</accession>
<dbReference type="PROSITE" id="PS51273">
    <property type="entry name" value="GATASE_TYPE_1"/>
    <property type="match status" value="1"/>
</dbReference>
<dbReference type="PRINTS" id="PR00097">
    <property type="entry name" value="ANTSNTHASEII"/>
</dbReference>
<keyword evidence="1" id="KW-0315">Glutamine amidotransferase</keyword>
<keyword evidence="3 7" id="KW-0456">Lyase</keyword>
<gene>
    <name evidence="7" type="ORF">AL072_13075</name>
</gene>
<dbReference type="KEGG" id="ati:AL072_13075"/>
<dbReference type="PANTHER" id="PTHR11236:SF9">
    <property type="entry name" value="ANTHRANILATE SYNTHASE COMPONENT 1"/>
    <property type="match status" value="1"/>
</dbReference>
<dbReference type="InterPro" id="IPR017926">
    <property type="entry name" value="GATASE"/>
</dbReference>
<dbReference type="Gene3D" id="3.60.120.10">
    <property type="entry name" value="Anthranilate synthase"/>
    <property type="match status" value="1"/>
</dbReference>
<dbReference type="AlphaFoldDB" id="A0AAC9EXH7"/>
<dbReference type="NCBIfam" id="TIGR00566">
    <property type="entry name" value="trpG_papA"/>
    <property type="match status" value="1"/>
</dbReference>
<keyword evidence="3" id="KW-0057">Aromatic amino acid biosynthesis</keyword>
<evidence type="ECO:0000256" key="1">
    <source>
        <dbReference type="ARBA" id="ARBA00022962"/>
    </source>
</evidence>
<evidence type="ECO:0000259" key="6">
    <source>
        <dbReference type="Pfam" id="PF04715"/>
    </source>
</evidence>
<dbReference type="InterPro" id="IPR006805">
    <property type="entry name" value="Anth_synth_I_N"/>
</dbReference>
<dbReference type="CDD" id="cd01743">
    <property type="entry name" value="GATase1_Anthranilate_Synthase"/>
    <property type="match status" value="1"/>
</dbReference>
<evidence type="ECO:0000313" key="7">
    <source>
        <dbReference type="EMBL" id="ALG71692.1"/>
    </source>
</evidence>
<evidence type="ECO:0000259" key="4">
    <source>
        <dbReference type="Pfam" id="PF00117"/>
    </source>
</evidence>
<dbReference type="InterPro" id="IPR029062">
    <property type="entry name" value="Class_I_gatase-like"/>
</dbReference>
<feature type="domain" description="Anthranilate synthase component I N-terminal" evidence="6">
    <location>
        <begin position="123"/>
        <end position="209"/>
    </location>
</feature>
<dbReference type="RefSeq" id="WP_045582192.1">
    <property type="nucleotide sequence ID" value="NZ_CP012401.1"/>
</dbReference>
<name>A0AAC9EXH7_9PROT</name>
<evidence type="ECO:0000256" key="3">
    <source>
        <dbReference type="PIRNR" id="PIRNR036934"/>
    </source>
</evidence>